<dbReference type="Gene3D" id="3.30.40.10">
    <property type="entry name" value="Zinc/RING finger domain, C3HC4 (zinc finger)"/>
    <property type="match status" value="1"/>
</dbReference>
<feature type="repeat" description="NHL" evidence="6">
    <location>
        <begin position="831"/>
        <end position="871"/>
    </location>
</feature>
<dbReference type="Gene3D" id="2.120.10.30">
    <property type="entry name" value="TolB, C-terminal domain"/>
    <property type="match status" value="3"/>
</dbReference>
<organism evidence="9 10">
    <name type="scientific">Saccoglossus kowalevskii</name>
    <name type="common">Acorn worm</name>
    <dbReference type="NCBI Taxonomy" id="10224"/>
    <lineage>
        <taxon>Eukaryota</taxon>
        <taxon>Metazoa</taxon>
        <taxon>Hemichordata</taxon>
        <taxon>Enteropneusta</taxon>
        <taxon>Harrimaniidae</taxon>
        <taxon>Saccoglossus</taxon>
    </lineage>
</organism>
<dbReference type="SUPFAM" id="SSF101898">
    <property type="entry name" value="NHL repeat"/>
    <property type="match status" value="1"/>
</dbReference>
<dbReference type="RefSeq" id="XP_002736356.1">
    <property type="nucleotide sequence ID" value="XM_002736310.1"/>
</dbReference>
<dbReference type="InterPro" id="IPR013083">
    <property type="entry name" value="Znf_RING/FYVE/PHD"/>
</dbReference>
<feature type="domain" description="RING-type" evidence="8">
    <location>
        <begin position="11"/>
        <end position="53"/>
    </location>
</feature>
<evidence type="ECO:0000256" key="4">
    <source>
        <dbReference type="ARBA" id="ARBA00022833"/>
    </source>
</evidence>
<dbReference type="CDD" id="cd14954">
    <property type="entry name" value="NHL_TRIM71_like"/>
    <property type="match status" value="1"/>
</dbReference>
<keyword evidence="2" id="KW-0677">Repeat</keyword>
<dbReference type="PROSITE" id="PS50089">
    <property type="entry name" value="ZF_RING_2"/>
    <property type="match status" value="1"/>
</dbReference>
<feature type="repeat" description="NHL" evidence="6">
    <location>
        <begin position="599"/>
        <end position="640"/>
    </location>
</feature>
<dbReference type="Pfam" id="PF00097">
    <property type="entry name" value="zf-C3HC4"/>
    <property type="match status" value="1"/>
</dbReference>
<evidence type="ECO:0000313" key="9">
    <source>
        <dbReference type="Proteomes" id="UP000694865"/>
    </source>
</evidence>
<evidence type="ECO:0000256" key="5">
    <source>
        <dbReference type="PROSITE-ProRule" id="PRU00175"/>
    </source>
</evidence>
<evidence type="ECO:0000259" key="8">
    <source>
        <dbReference type="PROSITE" id="PS50089"/>
    </source>
</evidence>
<evidence type="ECO:0000256" key="1">
    <source>
        <dbReference type="ARBA" id="ARBA00022723"/>
    </source>
</evidence>
<evidence type="ECO:0000256" key="2">
    <source>
        <dbReference type="ARBA" id="ARBA00022737"/>
    </source>
</evidence>
<dbReference type="InterPro" id="IPR011042">
    <property type="entry name" value="6-blade_b-propeller_TolB-like"/>
</dbReference>
<evidence type="ECO:0000256" key="3">
    <source>
        <dbReference type="ARBA" id="ARBA00022771"/>
    </source>
</evidence>
<feature type="repeat" description="NHL" evidence="6">
    <location>
        <begin position="738"/>
        <end position="780"/>
    </location>
</feature>
<feature type="repeat" description="NHL" evidence="6">
    <location>
        <begin position="786"/>
        <end position="827"/>
    </location>
</feature>
<dbReference type="SUPFAM" id="SSF57850">
    <property type="entry name" value="RING/U-box"/>
    <property type="match status" value="1"/>
</dbReference>
<dbReference type="Pfam" id="PF01436">
    <property type="entry name" value="NHL"/>
    <property type="match status" value="6"/>
</dbReference>
<dbReference type="InterPro" id="IPR001841">
    <property type="entry name" value="Znf_RING"/>
</dbReference>
<feature type="region of interest" description="Disordered" evidence="7">
    <location>
        <begin position="465"/>
        <end position="517"/>
    </location>
</feature>
<dbReference type="SMART" id="SM00184">
    <property type="entry name" value="RING"/>
    <property type="match status" value="1"/>
</dbReference>
<evidence type="ECO:0000313" key="10">
    <source>
        <dbReference type="RefSeq" id="XP_002736356.1"/>
    </source>
</evidence>
<evidence type="ECO:0000256" key="7">
    <source>
        <dbReference type="SAM" id="MobiDB-lite"/>
    </source>
</evidence>
<feature type="compositionally biased region" description="Low complexity" evidence="7">
    <location>
        <begin position="299"/>
        <end position="314"/>
    </location>
</feature>
<keyword evidence="4" id="KW-0862">Zinc</keyword>
<feature type="region of interest" description="Disordered" evidence="7">
    <location>
        <begin position="299"/>
        <end position="331"/>
    </location>
</feature>
<feature type="repeat" description="NHL" evidence="6">
    <location>
        <begin position="644"/>
        <end position="687"/>
    </location>
</feature>
<dbReference type="InterPro" id="IPR001258">
    <property type="entry name" value="NHL_repeat"/>
</dbReference>
<dbReference type="GeneID" id="100370963"/>
<reference evidence="10" key="1">
    <citation type="submission" date="2025-08" db="UniProtKB">
        <authorList>
            <consortium name="RefSeq"/>
        </authorList>
    </citation>
    <scope>IDENTIFICATION</scope>
    <source>
        <tissue evidence="10">Testes</tissue>
    </source>
</reference>
<dbReference type="PANTHER" id="PTHR24104">
    <property type="entry name" value="E3 UBIQUITIN-PROTEIN LIGASE NHLRC1-RELATED"/>
    <property type="match status" value="1"/>
</dbReference>
<feature type="repeat" description="NHL" evidence="6">
    <location>
        <begin position="691"/>
        <end position="734"/>
    </location>
</feature>
<feature type="region of interest" description="Disordered" evidence="7">
    <location>
        <begin position="347"/>
        <end position="373"/>
    </location>
</feature>
<sequence length="871" mass="97115">MAVQIEELLNCAVCLERYNRPKILPCQHTFCQSPCLENLIDIRVRKLKCPECRMEHRVPGNGVRGFPNNVTISRFLDIPAEALSSTINGGRNMQGGGNFHQCGTCQIGLQDGTTSQCTHCKRNFCENCKPGHANEVKLDIGRFINQLRRNTPKLSDGLTMVEQRRSRLGQHCETVKAEIQGQVERIVKELRNREQMLLSEVEMFLLSESRSLNIQKESLEVDLVSISSHCDATERHLNNAPEDIGLHELSTLFLQSMDYIQKLRNLEVNPAVNQDKKVKFSETNRHELFSSVMSYGEVSVSDQSNQSNSRPNSRGLGLSRHTPPLPSSSDYISLQINHANNAMYGNHRGIDLESSHTSPLGRRSSANDVRNPSLMFRDMEDLGGSINIPQVSRSAGGIGRGRNRRRQWDRPIMGTGASNDLVRISEANDNQLDFRNPAGNSTIGERTRNRTRDFHGEGHISLIPAANHGVRSNSGRLEDSPVGSTEGHISLIPTSTSNSRSPVVNGTGNDHSTERPRTRTMMQEHALTVSTEFRNPAGNLTIGPRPRPRRFDIRLDDNSDEFIIVEDNDSAAVTTGRRENTNEPRPFVNYNQKGRSRLRFGKKGTTDACFSWPRGVATLPDNQIVVADSSNHRVQVFDEFGQFLCCFGTHGTGDGQFDCLAGVCTNSRVQIIIADRYNHRIQVIEPSGRFVCKFGQEGSEDGKLNYPWGVACDRADNIYVCDRDNHRIQVFTVSGTFIRKFGRLGHSAGQLESPHYVAIHDDKVFVSDSGNHCVQVFNLDGQFQWKFGQEGSNYGQFKYPRGIVTDPHGYVLVGDSGNNRIQVFRPSGTYMACFGTFGAGNGQLKGVEGVAMMSNGNIVVSDRENHRIHVF</sequence>
<proteinExistence type="predicted"/>
<dbReference type="InterPro" id="IPR018957">
    <property type="entry name" value="Znf_C3HC4_RING-type"/>
</dbReference>
<dbReference type="PROSITE" id="PS51125">
    <property type="entry name" value="NHL"/>
    <property type="match status" value="6"/>
</dbReference>
<accession>A0ABM0GSF2</accession>
<protein>
    <submittedName>
        <fullName evidence="10">RING finger protein nhl-1-like</fullName>
    </submittedName>
</protein>
<keyword evidence="9" id="KW-1185">Reference proteome</keyword>
<dbReference type="InterPro" id="IPR050952">
    <property type="entry name" value="TRIM-NHL_E3_ligases"/>
</dbReference>
<dbReference type="CDD" id="cd16524">
    <property type="entry name" value="RING-HC_NHL-1-like"/>
    <property type="match status" value="1"/>
</dbReference>
<keyword evidence="1" id="KW-0479">Metal-binding</keyword>
<name>A0ABM0GSF2_SACKO</name>
<dbReference type="PANTHER" id="PTHR24104:SF47">
    <property type="entry name" value="E3 UBIQUITIN-PROTEIN LIGASE NHLRC1"/>
    <property type="match status" value="1"/>
</dbReference>
<feature type="region of interest" description="Disordered" evidence="7">
    <location>
        <begin position="385"/>
        <end position="414"/>
    </location>
</feature>
<feature type="compositionally biased region" description="Polar residues" evidence="7">
    <location>
        <begin position="492"/>
        <end position="510"/>
    </location>
</feature>
<gene>
    <name evidence="10" type="primary">LOC100370963</name>
</gene>
<dbReference type="Proteomes" id="UP000694865">
    <property type="component" value="Unplaced"/>
</dbReference>
<keyword evidence="3 5" id="KW-0863">Zinc-finger</keyword>
<evidence type="ECO:0000256" key="6">
    <source>
        <dbReference type="PROSITE-ProRule" id="PRU00504"/>
    </source>
</evidence>